<dbReference type="RefSeq" id="WP_348575756.1">
    <property type="nucleotide sequence ID" value="NZ_JBDYKN010000001.1"/>
</dbReference>
<reference evidence="1 2" key="1">
    <citation type="submission" date="2024-05" db="EMBL/GenBank/DDBJ databases">
        <authorList>
            <person name="Busch G.E."/>
            <person name="Sharma I."/>
        </authorList>
    </citation>
    <scope>NUCLEOTIDE SEQUENCE [LARGE SCALE GENOMIC DNA]</scope>
    <source>
        <strain evidence="1 2">23GB23</strain>
    </source>
</reference>
<dbReference type="EMBL" id="JBDYKN010000001">
    <property type="protein sequence ID" value="MEP7727825.1"/>
    <property type="molecule type" value="Genomic_DNA"/>
</dbReference>
<dbReference type="Proteomes" id="UP001471651">
    <property type="component" value="Unassembled WGS sequence"/>
</dbReference>
<evidence type="ECO:0000313" key="2">
    <source>
        <dbReference type="Proteomes" id="UP001471651"/>
    </source>
</evidence>
<gene>
    <name evidence="1" type="ORF">ABKW32_00050</name>
</gene>
<evidence type="ECO:0000313" key="1">
    <source>
        <dbReference type="EMBL" id="MEP7727825.1"/>
    </source>
</evidence>
<protein>
    <recommendedName>
        <fullName evidence="3">Recombination-associated protein RdgC</fullName>
    </recommendedName>
</protein>
<proteinExistence type="predicted"/>
<sequence>MRSDTKTKTVHYKNAVITNTPETLQELLKTALDKSGSIPKAFDREETIGLDDSNRRLINRHTSQNGMFFGQLVLFESGRGQPLIELNINTEFYQINSITTESLKEGIKDTSNEASKREFIDSILYFGVLDNHVMVLPSNALKARDLETHLNWLLTSRTNTLHEHSILHLQDKPTEETISKIMRSPVQKIVLGSKIETYGELDKERALKWKPKGIGASILEAIAGHSWGKTVRLNDCLDESNLKVHLEVSCSRKTNASGQKVLDSIATSLRNSDEDDLLIKLHGGGTIKGKDLKLSGNLSVKTISGLIDETDLYLRMSEWFMSKVKSNELELDFNDD</sequence>
<evidence type="ECO:0008006" key="3">
    <source>
        <dbReference type="Google" id="ProtNLM"/>
    </source>
</evidence>
<name>A0ABV0KUP4_9GAMM</name>
<accession>A0ABV0KUP4</accession>
<comment type="caution">
    <text evidence="1">The sequence shown here is derived from an EMBL/GenBank/DDBJ whole genome shotgun (WGS) entry which is preliminary data.</text>
</comment>
<keyword evidence="2" id="KW-1185">Reference proteome</keyword>
<organism evidence="1 2">
    <name type="scientific">Marinomonas primoryensis</name>
    <dbReference type="NCBI Taxonomy" id="178399"/>
    <lineage>
        <taxon>Bacteria</taxon>
        <taxon>Pseudomonadati</taxon>
        <taxon>Pseudomonadota</taxon>
        <taxon>Gammaproteobacteria</taxon>
        <taxon>Oceanospirillales</taxon>
        <taxon>Oceanospirillaceae</taxon>
        <taxon>Marinomonas</taxon>
    </lineage>
</organism>